<dbReference type="EMBL" id="FNZH01000007">
    <property type="protein sequence ID" value="SEJ66193.1"/>
    <property type="molecule type" value="Genomic_DNA"/>
</dbReference>
<dbReference type="Proteomes" id="UP000199403">
    <property type="component" value="Unassembled WGS sequence"/>
</dbReference>
<evidence type="ECO:0000313" key="2">
    <source>
        <dbReference type="Proteomes" id="UP000199403"/>
    </source>
</evidence>
<dbReference type="Pfam" id="PF13148">
    <property type="entry name" value="DUF3987"/>
    <property type="match status" value="1"/>
</dbReference>
<reference evidence="2" key="1">
    <citation type="submission" date="2016-10" db="EMBL/GenBank/DDBJ databases">
        <authorList>
            <person name="Varghese N."/>
            <person name="Submissions S."/>
        </authorList>
    </citation>
    <scope>NUCLEOTIDE SEQUENCE [LARGE SCALE GENOMIC DNA]</scope>
    <source>
        <strain evidence="2">IBRC-M 10761</strain>
    </source>
</reference>
<sequence>MMIRNRYDLKDFEINASVKSAYNHNANQFGSYKTVMPLKENSENDTDYLKSTPTYNDEIFDVLPDVLRQGTEAFTDIRERDVFLTGAIAILSGCLPNVSGEYSRETVYPNLFAFIIAPAASGKGALKFAKKLGDKHQDFLMETNKAAQQQYDSEVADFKALQRDRKKGETVDTEEPEKPPFKVAFIPANSSYAKILQHIQQNEGTGIICETEADSMGNVLKHEWGGYSDMLRKAFHHETISLSRKTNDEYISIKEPKISIALSGTPGQVSNLISSAEDGLFSRFIFYAFKVEQLWRDVSPYGNTINLNDHFNALSEHTFQMIQFFEQSPTDIILSPDQWQALNNVGQKWLTEITLFTSDEAGSVAKRLGIILYRLAMIFTALRKFENGEATREVMCTDEDFEIALNIANTFIEHSKLMFNNLPKQETQLPFKGANKQEFFQALPKEFKREEAIQIGIKYNLKPRTIDNFLKKLFEKSLLNKPVYGTYSKS</sequence>
<evidence type="ECO:0000313" key="1">
    <source>
        <dbReference type="EMBL" id="SEJ66193.1"/>
    </source>
</evidence>
<accession>A0A1H7AKP4</accession>
<dbReference type="RefSeq" id="WP_092177615.1">
    <property type="nucleotide sequence ID" value="NZ_FNZH01000007.1"/>
</dbReference>
<dbReference type="STRING" id="1416801.SAMN05192553_107146"/>
<dbReference type="AlphaFoldDB" id="A0A1H7AKP4"/>
<dbReference type="OrthoDB" id="1522635at2"/>
<name>A0A1H7AKP4_9BACT</name>
<evidence type="ECO:0008006" key="3">
    <source>
        <dbReference type="Google" id="ProtNLM"/>
    </source>
</evidence>
<gene>
    <name evidence="1" type="ORF">SAMN05192553_107146</name>
</gene>
<proteinExistence type="predicted"/>
<keyword evidence="2" id="KW-1185">Reference proteome</keyword>
<dbReference type="InterPro" id="IPR025048">
    <property type="entry name" value="DUF3987"/>
</dbReference>
<protein>
    <recommendedName>
        <fullName evidence="3">DUF3987 domain-containing protein</fullName>
    </recommendedName>
</protein>
<organism evidence="1 2">
    <name type="scientific">Cyclobacterium xiamenense</name>
    <dbReference type="NCBI Taxonomy" id="1297121"/>
    <lineage>
        <taxon>Bacteria</taxon>
        <taxon>Pseudomonadati</taxon>
        <taxon>Bacteroidota</taxon>
        <taxon>Cytophagia</taxon>
        <taxon>Cytophagales</taxon>
        <taxon>Cyclobacteriaceae</taxon>
        <taxon>Cyclobacterium</taxon>
    </lineage>
</organism>